<keyword evidence="4" id="KW-1185">Reference proteome</keyword>
<keyword evidence="2" id="KW-0732">Signal</keyword>
<dbReference type="EMBL" id="JAPEVI010000003">
    <property type="protein sequence ID" value="MCX2723220.1"/>
    <property type="molecule type" value="Genomic_DNA"/>
</dbReference>
<feature type="chain" id="PRO_5045957307" evidence="2">
    <location>
        <begin position="32"/>
        <end position="448"/>
    </location>
</feature>
<name>A0ABT3R242_9HYPH</name>
<comment type="caution">
    <text evidence="3">The sequence shown here is derived from an EMBL/GenBank/DDBJ whole genome shotgun (WGS) entry which is preliminary data.</text>
</comment>
<dbReference type="RefSeq" id="WP_265962994.1">
    <property type="nucleotide sequence ID" value="NZ_JAPEVI010000003.1"/>
</dbReference>
<feature type="region of interest" description="Disordered" evidence="1">
    <location>
        <begin position="132"/>
        <end position="197"/>
    </location>
</feature>
<accession>A0ABT3R242</accession>
<feature type="compositionally biased region" description="Polar residues" evidence="1">
    <location>
        <begin position="333"/>
        <end position="342"/>
    </location>
</feature>
<organism evidence="3 4">
    <name type="scientific">Roseibium salinum</name>
    <dbReference type="NCBI Taxonomy" id="1604349"/>
    <lineage>
        <taxon>Bacteria</taxon>
        <taxon>Pseudomonadati</taxon>
        <taxon>Pseudomonadota</taxon>
        <taxon>Alphaproteobacteria</taxon>
        <taxon>Hyphomicrobiales</taxon>
        <taxon>Stappiaceae</taxon>
        <taxon>Roseibium</taxon>
    </lineage>
</organism>
<proteinExistence type="predicted"/>
<reference evidence="3 4" key="1">
    <citation type="journal article" date="2016" name="Int. J. Syst. Evol. Microbiol.">
        <title>Labrenzia salina sp. nov., isolated from the rhizosphere of the halophyte Arthrocnemum macrostachyum.</title>
        <authorList>
            <person name="Camacho M."/>
            <person name="Redondo-Gomez S."/>
            <person name="Rodriguez-Llorente I."/>
            <person name="Rohde M."/>
            <person name="Sproer C."/>
            <person name="Schumann P."/>
            <person name="Klenk H.P."/>
            <person name="Montero-Calasanz M.D.C."/>
        </authorList>
    </citation>
    <scope>NUCLEOTIDE SEQUENCE [LARGE SCALE GENOMIC DNA]</scope>
    <source>
        <strain evidence="3 4">DSM 29163</strain>
    </source>
</reference>
<dbReference type="Proteomes" id="UP001300261">
    <property type="component" value="Unassembled WGS sequence"/>
</dbReference>
<sequence>MRLWSKVGSADLFRALAVCAVFVLPAADASAASCSSLQAELRRLESGSASQSPAAQKWTSAKARQQEALTAAQRDAGYLGCANSSTPECKSLNGKIKQMKTNLAAIERQLAKSGGGSSASTGRLRQIKASLASQNCNAPARAQDARSRTDEGQPRSLLSRLFGGQSQQPRQTVSARSGDPGIRAVRSQHSSSISSARIPTGGTFRTLCVRTCDGYFFPLSFSTGKNHLPYDEARCSEICPAAPTELYVYRNPGGDRSQMISLAGKLYSEQPFANRYKAEFVQGCSCRAAQQSKSPSSWKELSSGSADRVFFADISSGLPRRSLHPSRGATFEESGNTPSPLSGTPLERAHLPPYEDPDTRFNLEKGFDVAARLSDAAKRLKRDADVVEVHSTTDDGLPLLSTRTLPLDGDAELASVSPVFKSEDPGFRPAEDRKAPVRVVGPEYFVAQ</sequence>
<feature type="region of interest" description="Disordered" evidence="1">
    <location>
        <begin position="321"/>
        <end position="358"/>
    </location>
</feature>
<dbReference type="InterPro" id="IPR021293">
    <property type="entry name" value="DUF2865"/>
</dbReference>
<evidence type="ECO:0000256" key="2">
    <source>
        <dbReference type="SAM" id="SignalP"/>
    </source>
</evidence>
<protein>
    <submittedName>
        <fullName evidence="3">DUF2865 domain-containing protein</fullName>
    </submittedName>
</protein>
<feature type="compositionally biased region" description="Basic and acidic residues" evidence="1">
    <location>
        <begin position="143"/>
        <end position="153"/>
    </location>
</feature>
<dbReference type="Pfam" id="PF11064">
    <property type="entry name" value="DUF2865"/>
    <property type="match status" value="1"/>
</dbReference>
<gene>
    <name evidence="3" type="ORF">ON753_12675</name>
</gene>
<evidence type="ECO:0000313" key="3">
    <source>
        <dbReference type="EMBL" id="MCX2723220.1"/>
    </source>
</evidence>
<evidence type="ECO:0000256" key="1">
    <source>
        <dbReference type="SAM" id="MobiDB-lite"/>
    </source>
</evidence>
<feature type="compositionally biased region" description="Polar residues" evidence="1">
    <location>
        <begin position="164"/>
        <end position="175"/>
    </location>
</feature>
<feature type="signal peptide" evidence="2">
    <location>
        <begin position="1"/>
        <end position="31"/>
    </location>
</feature>
<evidence type="ECO:0000313" key="4">
    <source>
        <dbReference type="Proteomes" id="UP001300261"/>
    </source>
</evidence>